<dbReference type="Proteomes" id="UP000181980">
    <property type="component" value="Unassembled WGS sequence"/>
</dbReference>
<keyword evidence="5" id="KW-1185">Reference proteome</keyword>
<evidence type="ECO:0000313" key="4">
    <source>
        <dbReference type="EMBL" id="SEE28041.1"/>
    </source>
</evidence>
<dbReference type="SMART" id="SM00382">
    <property type="entry name" value="AAA"/>
    <property type="match status" value="1"/>
</dbReference>
<dbReference type="Pfam" id="PF00005">
    <property type="entry name" value="ABC_tran"/>
    <property type="match status" value="1"/>
</dbReference>
<sequence>MLRATGIVKSFGHVEALREAAFEVYPGEITALIGDNGAGKSTLVKVLSGVMQPDGGSIEVDGTPVQFGSPQDAAEHGIGTVYQDLALAPDLSPAANFFIGRELLRPGLLGRLGWLDAGAMNRRTAQELQRLGVELKDLNAPVASLSGGQRQSVAISRAVAWAERVVFMDEPTAALGVVQTERVMRLITRVREQGIAVVLISHNMPQVVELADRVQVLRLGSRVATYERGQADEHLLVAAMTGAVNQEVR</sequence>
<dbReference type="PANTHER" id="PTHR43790">
    <property type="entry name" value="CARBOHYDRATE TRANSPORT ATP-BINDING PROTEIN MG119-RELATED"/>
    <property type="match status" value="1"/>
</dbReference>
<organism evidence="4 5">
    <name type="scientific">Jiangella alba</name>
    <dbReference type="NCBI Taxonomy" id="561176"/>
    <lineage>
        <taxon>Bacteria</taxon>
        <taxon>Bacillati</taxon>
        <taxon>Actinomycetota</taxon>
        <taxon>Actinomycetes</taxon>
        <taxon>Jiangellales</taxon>
        <taxon>Jiangellaceae</taxon>
        <taxon>Jiangella</taxon>
    </lineage>
</organism>
<evidence type="ECO:0000313" key="5">
    <source>
        <dbReference type="Proteomes" id="UP000181980"/>
    </source>
</evidence>
<protein>
    <submittedName>
        <fullName evidence="4">Monosaccharide ABC transporter ATP-binding protein, CUT2 family</fullName>
    </submittedName>
</protein>
<dbReference type="InterPro" id="IPR003593">
    <property type="entry name" value="AAA+_ATPase"/>
</dbReference>
<dbReference type="GO" id="GO:0016887">
    <property type="term" value="F:ATP hydrolysis activity"/>
    <property type="evidence" value="ECO:0007669"/>
    <property type="project" value="InterPro"/>
</dbReference>
<dbReference type="InterPro" id="IPR027417">
    <property type="entry name" value="P-loop_NTPase"/>
</dbReference>
<accession>A0A1H5HK47</accession>
<dbReference type="CDD" id="cd03216">
    <property type="entry name" value="ABC_Carb_Monos_I"/>
    <property type="match status" value="1"/>
</dbReference>
<feature type="domain" description="ABC transporter" evidence="3">
    <location>
        <begin position="2"/>
        <end position="244"/>
    </location>
</feature>
<dbReference type="AlphaFoldDB" id="A0A1H5HK47"/>
<dbReference type="SUPFAM" id="SSF52540">
    <property type="entry name" value="P-loop containing nucleoside triphosphate hydrolases"/>
    <property type="match status" value="1"/>
</dbReference>
<dbReference type="PANTHER" id="PTHR43790:SF8">
    <property type="entry name" value="SUGAR ABC TRANSPORTER ATP-BINDING PROTEIN"/>
    <property type="match status" value="1"/>
</dbReference>
<keyword evidence="1" id="KW-0547">Nucleotide-binding</keyword>
<dbReference type="PROSITE" id="PS50893">
    <property type="entry name" value="ABC_TRANSPORTER_2"/>
    <property type="match status" value="1"/>
</dbReference>
<dbReference type="EMBL" id="FNUC01000003">
    <property type="protein sequence ID" value="SEE28041.1"/>
    <property type="molecule type" value="Genomic_DNA"/>
</dbReference>
<reference evidence="5" key="1">
    <citation type="submission" date="2016-10" db="EMBL/GenBank/DDBJ databases">
        <authorList>
            <person name="Varghese N."/>
            <person name="Submissions S."/>
        </authorList>
    </citation>
    <scope>NUCLEOTIDE SEQUENCE [LARGE SCALE GENOMIC DNA]</scope>
    <source>
        <strain evidence="5">DSM 45237</strain>
    </source>
</reference>
<gene>
    <name evidence="4" type="ORF">SAMN04488561_0871</name>
</gene>
<evidence type="ECO:0000256" key="2">
    <source>
        <dbReference type="ARBA" id="ARBA00022840"/>
    </source>
</evidence>
<dbReference type="STRING" id="561176.SAMN04488561_0871"/>
<keyword evidence="2 4" id="KW-0067">ATP-binding</keyword>
<name>A0A1H5HK47_9ACTN</name>
<dbReference type="InterPro" id="IPR003439">
    <property type="entry name" value="ABC_transporter-like_ATP-bd"/>
</dbReference>
<dbReference type="Gene3D" id="3.40.50.300">
    <property type="entry name" value="P-loop containing nucleotide triphosphate hydrolases"/>
    <property type="match status" value="1"/>
</dbReference>
<evidence type="ECO:0000259" key="3">
    <source>
        <dbReference type="PROSITE" id="PS50893"/>
    </source>
</evidence>
<dbReference type="InterPro" id="IPR050107">
    <property type="entry name" value="ABC_carbohydrate_import_ATPase"/>
</dbReference>
<proteinExistence type="predicted"/>
<evidence type="ECO:0000256" key="1">
    <source>
        <dbReference type="ARBA" id="ARBA00022741"/>
    </source>
</evidence>
<dbReference type="GO" id="GO:0005524">
    <property type="term" value="F:ATP binding"/>
    <property type="evidence" value="ECO:0007669"/>
    <property type="project" value="UniProtKB-KW"/>
</dbReference>